<proteinExistence type="predicted"/>
<reference evidence="1" key="1">
    <citation type="journal article" date="2020" name="Stud. Mycol.">
        <title>101 Dothideomycetes genomes: a test case for predicting lifestyles and emergence of pathogens.</title>
        <authorList>
            <person name="Haridas S."/>
            <person name="Albert R."/>
            <person name="Binder M."/>
            <person name="Bloem J."/>
            <person name="Labutti K."/>
            <person name="Salamov A."/>
            <person name="Andreopoulos B."/>
            <person name="Baker S."/>
            <person name="Barry K."/>
            <person name="Bills G."/>
            <person name="Bluhm B."/>
            <person name="Cannon C."/>
            <person name="Castanera R."/>
            <person name="Culley D."/>
            <person name="Daum C."/>
            <person name="Ezra D."/>
            <person name="Gonzalez J."/>
            <person name="Henrissat B."/>
            <person name="Kuo A."/>
            <person name="Liang C."/>
            <person name="Lipzen A."/>
            <person name="Lutzoni F."/>
            <person name="Magnuson J."/>
            <person name="Mondo S."/>
            <person name="Nolan M."/>
            <person name="Ohm R."/>
            <person name="Pangilinan J."/>
            <person name="Park H.-J."/>
            <person name="Ramirez L."/>
            <person name="Alfaro M."/>
            <person name="Sun H."/>
            <person name="Tritt A."/>
            <person name="Yoshinaga Y."/>
            <person name="Zwiers L.-H."/>
            <person name="Turgeon B."/>
            <person name="Goodwin S."/>
            <person name="Spatafora J."/>
            <person name="Crous P."/>
            <person name="Grigoriev I."/>
        </authorList>
    </citation>
    <scope>NUCLEOTIDE SEQUENCE</scope>
    <source>
        <strain evidence="1">ATCC 36951</strain>
    </source>
</reference>
<dbReference type="RefSeq" id="XP_033669928.1">
    <property type="nucleotide sequence ID" value="XM_033805674.1"/>
</dbReference>
<evidence type="ECO:0000313" key="1">
    <source>
        <dbReference type="EMBL" id="KAF2169039.1"/>
    </source>
</evidence>
<dbReference type="Gene3D" id="3.30.70.1990">
    <property type="match status" value="1"/>
</dbReference>
<protein>
    <submittedName>
        <fullName evidence="1">Uncharacterized protein</fullName>
    </submittedName>
</protein>
<dbReference type="GeneID" id="54558946"/>
<dbReference type="OrthoDB" id="68575at2759"/>
<dbReference type="AlphaFoldDB" id="A0A6A6CTD9"/>
<dbReference type="EMBL" id="ML993589">
    <property type="protein sequence ID" value="KAF2169039.1"/>
    <property type="molecule type" value="Genomic_DNA"/>
</dbReference>
<dbReference type="Proteomes" id="UP000799537">
    <property type="component" value="Unassembled WGS sequence"/>
</dbReference>
<sequence>MAIPPVVDQLDKFLDLTNDEHQLFRQFNYSYVWNAVLLNSGIPIDTGINMISPKAAVGVPSVPSTYAFLPSGLEGVHSVFGSDHFLTDEQVKCRILDDAVTVRSVLEYNDSQGQETRLVDFHNDSPFLFTVPPDAVRAGFFDRLEKLLGASRTW</sequence>
<keyword evidence="2" id="KW-1185">Reference proteome</keyword>
<name>A0A6A6CTD9_ZASCE</name>
<organism evidence="1 2">
    <name type="scientific">Zasmidium cellare ATCC 36951</name>
    <dbReference type="NCBI Taxonomy" id="1080233"/>
    <lineage>
        <taxon>Eukaryota</taxon>
        <taxon>Fungi</taxon>
        <taxon>Dikarya</taxon>
        <taxon>Ascomycota</taxon>
        <taxon>Pezizomycotina</taxon>
        <taxon>Dothideomycetes</taxon>
        <taxon>Dothideomycetidae</taxon>
        <taxon>Mycosphaerellales</taxon>
        <taxon>Mycosphaerellaceae</taxon>
        <taxon>Zasmidium</taxon>
    </lineage>
</organism>
<dbReference type="Gene3D" id="3.50.50.60">
    <property type="entry name" value="FAD/NAD(P)-binding domain"/>
    <property type="match status" value="1"/>
</dbReference>
<dbReference type="InterPro" id="IPR036188">
    <property type="entry name" value="FAD/NAD-bd_sf"/>
</dbReference>
<evidence type="ECO:0000313" key="2">
    <source>
        <dbReference type="Proteomes" id="UP000799537"/>
    </source>
</evidence>
<accession>A0A6A6CTD9</accession>
<gene>
    <name evidence="1" type="ORF">M409DRAFT_21048</name>
</gene>